<accession>A0ABQ7TKX7</accession>
<evidence type="ECO:0000313" key="1">
    <source>
        <dbReference type="EMBL" id="KAH0630465.1"/>
    </source>
</evidence>
<name>A0ABQ7TKX7_PHRPL</name>
<organism evidence="1 2">
    <name type="scientific">Phrynosoma platyrhinos</name>
    <name type="common">Desert horned lizard</name>
    <dbReference type="NCBI Taxonomy" id="52577"/>
    <lineage>
        <taxon>Eukaryota</taxon>
        <taxon>Metazoa</taxon>
        <taxon>Chordata</taxon>
        <taxon>Craniata</taxon>
        <taxon>Vertebrata</taxon>
        <taxon>Euteleostomi</taxon>
        <taxon>Lepidosauria</taxon>
        <taxon>Squamata</taxon>
        <taxon>Bifurcata</taxon>
        <taxon>Unidentata</taxon>
        <taxon>Episquamata</taxon>
        <taxon>Toxicofera</taxon>
        <taxon>Iguania</taxon>
        <taxon>Phrynosomatidae</taxon>
        <taxon>Phrynosomatinae</taxon>
        <taxon>Phrynosoma</taxon>
    </lineage>
</organism>
<proteinExistence type="predicted"/>
<protein>
    <submittedName>
        <fullName evidence="1">Uncharacterized protein</fullName>
    </submittedName>
</protein>
<gene>
    <name evidence="1" type="ORF">JD844_013506</name>
</gene>
<keyword evidence="2" id="KW-1185">Reference proteome</keyword>
<reference evidence="1 2" key="1">
    <citation type="journal article" date="2022" name="Gigascience">
        <title>A chromosome-level genome assembly and annotation of the desert horned lizard, Phrynosoma platyrhinos, provides insight into chromosomal rearrangements among reptiles.</title>
        <authorList>
            <person name="Koochekian N."/>
            <person name="Ascanio A."/>
            <person name="Farleigh K."/>
            <person name="Card D.C."/>
            <person name="Schield D.R."/>
            <person name="Castoe T.A."/>
            <person name="Jezkova T."/>
        </authorList>
    </citation>
    <scope>NUCLEOTIDE SEQUENCE [LARGE SCALE GENOMIC DNA]</scope>
    <source>
        <strain evidence="1">NK-2021</strain>
    </source>
</reference>
<dbReference type="SUPFAM" id="SSF52047">
    <property type="entry name" value="RNI-like"/>
    <property type="match status" value="2"/>
</dbReference>
<dbReference type="EMBL" id="JAIPUX010000439">
    <property type="protein sequence ID" value="KAH0630465.1"/>
    <property type="molecule type" value="Genomic_DNA"/>
</dbReference>
<comment type="caution">
    <text evidence="1">The sequence shown here is derived from an EMBL/GenBank/DDBJ whole genome shotgun (WGS) entry which is preliminary data.</text>
</comment>
<dbReference type="InterPro" id="IPR032675">
    <property type="entry name" value="LRR_dom_sf"/>
</dbReference>
<dbReference type="Proteomes" id="UP000826234">
    <property type="component" value="Unassembled WGS sequence"/>
</dbReference>
<evidence type="ECO:0000313" key="2">
    <source>
        <dbReference type="Proteomes" id="UP000826234"/>
    </source>
</evidence>
<sequence length="546" mass="61743">MLALDDDDHDDDDYHYIMLALCSGSLVQELFQLMQKRGRLTSAVLRLFLVPQLMELDLSLCPNQNLSSLDLHGCNEIPAAGLVELVMALPCLKKLRLSQTQCNTQVLTAVGSCCQQLCHLDIRECVGLSPDSLFYLTYDPFSQSFCSQSLEVLEAGPQPAGTNAQDVIWALVFVLLALPNLEGLFHNDIAEAMCLIYMQRFDNAWIPPGFPSLEDMTWAKSSNLPDQRRPRVMLGLKEITCLDEHSWPMAHAICPCLEKVSVTFTTRAILGLRFWTCCHLTHLTIGCRGRRDMRELLPVAANLRDHLQSFSISGFSFRDKLSFHVLLSHCLNLQKLSIHFRSPVMQGPRIEPKIAALSWDFSLPPHQFPRLCRFSLRHMDTMIPLPSQHIGLLKECLVSLLKHSPCLVNVELAGLPFALDEVLTDVLEPPGTALVHLCRLTLAENSVSLSTIRRLLSSDNELCYLELFLCSGIHWREYAELLQIVSNEGLKLDIKSSMPKRWEIPTLEKLALDTLAWDTPLTWIRDFRDGDLGMYHSFYVSPLFES</sequence>
<dbReference type="Gene3D" id="3.80.10.10">
    <property type="entry name" value="Ribonuclease Inhibitor"/>
    <property type="match status" value="1"/>
</dbReference>